<keyword evidence="1" id="KW-0808">Transferase</keyword>
<proteinExistence type="predicted"/>
<reference evidence="1" key="1">
    <citation type="submission" date="2020-07" db="EMBL/GenBank/DDBJ databases">
        <title>Huge and variable diversity of episymbiotic CPR bacteria and DPANN archaea in groundwater ecosystems.</title>
        <authorList>
            <person name="He C.Y."/>
            <person name="Keren R."/>
            <person name="Whittaker M."/>
            <person name="Farag I.F."/>
            <person name="Doudna J."/>
            <person name="Cate J.H.D."/>
            <person name="Banfield J.F."/>
        </authorList>
    </citation>
    <scope>NUCLEOTIDE SEQUENCE</scope>
    <source>
        <strain evidence="1">NC_groundwater_972_Pr1_S-0.2um_49_27</strain>
    </source>
</reference>
<protein>
    <submittedName>
        <fullName evidence="1">Methyltransferase domain-containing protein</fullName>
    </submittedName>
</protein>
<dbReference type="EMBL" id="JACQCQ010000002">
    <property type="protein sequence ID" value="MBI3627220.1"/>
    <property type="molecule type" value="Genomic_DNA"/>
</dbReference>
<dbReference type="InterPro" id="IPR029063">
    <property type="entry name" value="SAM-dependent_MTases_sf"/>
</dbReference>
<dbReference type="Pfam" id="PF13489">
    <property type="entry name" value="Methyltransf_23"/>
    <property type="match status" value="1"/>
</dbReference>
<sequence>MEKKSVPYIPQVELKKHAGEVKTQLRVSDTWTLRENIFWDFLEARIPKEARILDVGTGPGTLLRQLESRGWHNLKGLDIADFMDADLKPKFELAVTDLDFEAAPFAANSFDLVFALEVIEHLENPFHFIREMSRILDDGGYCICSAPNPFHIWNKVKFLLKGNLQHWHVYNDHITFMTKDVFKKTVLRYFSIEEIKYRWGYLPYFPKINMPRTELFGRNVCYFLKKI</sequence>
<dbReference type="Proteomes" id="UP000808388">
    <property type="component" value="Unassembled WGS sequence"/>
</dbReference>
<accession>A0A9D6QVA7</accession>
<dbReference type="GO" id="GO:0008168">
    <property type="term" value="F:methyltransferase activity"/>
    <property type="evidence" value="ECO:0007669"/>
    <property type="project" value="UniProtKB-KW"/>
</dbReference>
<comment type="caution">
    <text evidence="1">The sequence shown here is derived from an EMBL/GenBank/DDBJ whole genome shotgun (WGS) entry which is preliminary data.</text>
</comment>
<dbReference type="Gene3D" id="3.40.50.150">
    <property type="entry name" value="Vaccinia Virus protein VP39"/>
    <property type="match status" value="1"/>
</dbReference>
<evidence type="ECO:0000313" key="1">
    <source>
        <dbReference type="EMBL" id="MBI3627220.1"/>
    </source>
</evidence>
<name>A0A9D6QVA7_9BACT</name>
<dbReference type="AlphaFoldDB" id="A0A9D6QVA7"/>
<keyword evidence="1" id="KW-0489">Methyltransferase</keyword>
<dbReference type="PANTHER" id="PTHR43591">
    <property type="entry name" value="METHYLTRANSFERASE"/>
    <property type="match status" value="1"/>
</dbReference>
<evidence type="ECO:0000313" key="2">
    <source>
        <dbReference type="Proteomes" id="UP000808388"/>
    </source>
</evidence>
<dbReference type="GO" id="GO:0032259">
    <property type="term" value="P:methylation"/>
    <property type="evidence" value="ECO:0007669"/>
    <property type="project" value="UniProtKB-KW"/>
</dbReference>
<gene>
    <name evidence="1" type="ORF">HY220_00510</name>
</gene>
<organism evidence="1 2">
    <name type="scientific">Candidatus Sungiibacteriota bacterium</name>
    <dbReference type="NCBI Taxonomy" id="2750080"/>
    <lineage>
        <taxon>Bacteria</taxon>
        <taxon>Candidatus Sungiibacteriota</taxon>
    </lineage>
</organism>
<dbReference type="CDD" id="cd02440">
    <property type="entry name" value="AdoMet_MTases"/>
    <property type="match status" value="1"/>
</dbReference>
<dbReference type="SUPFAM" id="SSF53335">
    <property type="entry name" value="S-adenosyl-L-methionine-dependent methyltransferases"/>
    <property type="match status" value="1"/>
</dbReference>